<keyword evidence="3" id="KW-1185">Reference proteome</keyword>
<dbReference type="AlphaFoldDB" id="A0A371XBY7"/>
<comment type="caution">
    <text evidence="2">The sequence shown here is derived from an EMBL/GenBank/DDBJ whole genome shotgun (WGS) entry which is preliminary data.</text>
</comment>
<dbReference type="EMBL" id="QURN01000011">
    <property type="protein sequence ID" value="RFC66730.1"/>
    <property type="molecule type" value="Genomic_DNA"/>
</dbReference>
<gene>
    <name evidence="2" type="ORF">DY251_14405</name>
</gene>
<feature type="compositionally biased region" description="Acidic residues" evidence="1">
    <location>
        <begin position="20"/>
        <end position="33"/>
    </location>
</feature>
<name>A0A371XBY7_9HYPH</name>
<evidence type="ECO:0000313" key="2">
    <source>
        <dbReference type="EMBL" id="RFC66730.1"/>
    </source>
</evidence>
<protein>
    <submittedName>
        <fullName evidence="2">Uncharacterized protein</fullName>
    </submittedName>
</protein>
<feature type="region of interest" description="Disordered" evidence="1">
    <location>
        <begin position="133"/>
        <end position="160"/>
    </location>
</feature>
<reference evidence="3" key="1">
    <citation type="submission" date="2018-08" db="EMBL/GenBank/DDBJ databases">
        <authorList>
            <person name="Im W.T."/>
        </authorList>
    </citation>
    <scope>NUCLEOTIDE SEQUENCE [LARGE SCALE GENOMIC DNA]</scope>
    <source>
        <strain evidence="3">LA-28</strain>
    </source>
</reference>
<feature type="compositionally biased region" description="Basic and acidic residues" evidence="1">
    <location>
        <begin position="101"/>
        <end position="118"/>
    </location>
</feature>
<feature type="region of interest" description="Disordered" evidence="1">
    <location>
        <begin position="20"/>
        <end position="118"/>
    </location>
</feature>
<sequence>MRKKLVATCEALIALLDEIDGDENVEGTADEEPLLGWPDGGQRPTAEMSCDGDREADDCDLESGSDDERELGWQDEGSQASLQGSLYDGEPDLGFCGHGTGWREGEATDDREQENEHLDKSDYEPFLGWSEVQSQHGAQPTGEEFPIECGGSAKADGSGVRIAKKQLKENARRRKAAGVRGEILFRREEADATPMPRYMWNDQWTGNLPPEANEVLIPNFSMYRASK</sequence>
<accession>A0A371XBY7</accession>
<organism evidence="2 3">
    <name type="scientific">Mesorhizobium denitrificans</name>
    <dbReference type="NCBI Taxonomy" id="2294114"/>
    <lineage>
        <taxon>Bacteria</taxon>
        <taxon>Pseudomonadati</taxon>
        <taxon>Pseudomonadota</taxon>
        <taxon>Alphaproteobacteria</taxon>
        <taxon>Hyphomicrobiales</taxon>
        <taxon>Phyllobacteriaceae</taxon>
        <taxon>Mesorhizobium</taxon>
    </lineage>
</organism>
<evidence type="ECO:0000256" key="1">
    <source>
        <dbReference type="SAM" id="MobiDB-lite"/>
    </source>
</evidence>
<dbReference type="RefSeq" id="WP_116624621.1">
    <property type="nucleotide sequence ID" value="NZ_QURN01000011.1"/>
</dbReference>
<feature type="compositionally biased region" description="Acidic residues" evidence="1">
    <location>
        <begin position="54"/>
        <end position="69"/>
    </location>
</feature>
<proteinExistence type="predicted"/>
<dbReference type="Proteomes" id="UP000262379">
    <property type="component" value="Unassembled WGS sequence"/>
</dbReference>
<evidence type="ECO:0000313" key="3">
    <source>
        <dbReference type="Proteomes" id="UP000262379"/>
    </source>
</evidence>